<reference evidence="5 6" key="1">
    <citation type="submission" date="2019-10" db="EMBL/GenBank/DDBJ databases">
        <title>The Genome Sequence of Clostridium tarantellae Isolated from Fish Brain.</title>
        <authorList>
            <person name="Bano L."/>
            <person name="Kiel M."/>
            <person name="Sales G."/>
            <person name="Doxey A.C."/>
            <person name="Mansfield M.J."/>
            <person name="Schiavone M."/>
            <person name="Rossetto O."/>
            <person name="Pirazzini M."/>
            <person name="Dobrindt U."/>
            <person name="Montecucco C."/>
        </authorList>
    </citation>
    <scope>NUCLEOTIDE SEQUENCE [LARGE SCALE GENOMIC DNA]</scope>
    <source>
        <strain evidence="5 6">DSM 3997</strain>
    </source>
</reference>
<dbReference type="Proteomes" id="UP000430345">
    <property type="component" value="Unassembled WGS sequence"/>
</dbReference>
<dbReference type="Gene3D" id="1.20.120.580">
    <property type="entry name" value="bsu32300-like"/>
    <property type="match status" value="1"/>
</dbReference>
<dbReference type="AlphaFoldDB" id="A0A6I1MMV0"/>
<keyword evidence="1" id="KW-1277">Toxin-antitoxin system</keyword>
<dbReference type="OrthoDB" id="9796612at2"/>
<dbReference type="GO" id="GO:0016787">
    <property type="term" value="F:hydrolase activity"/>
    <property type="evidence" value="ECO:0007669"/>
    <property type="project" value="UniProtKB-KW"/>
</dbReference>
<dbReference type="GO" id="GO:0110001">
    <property type="term" value="C:toxin-antitoxin complex"/>
    <property type="evidence" value="ECO:0007669"/>
    <property type="project" value="InterPro"/>
</dbReference>
<dbReference type="PANTHER" id="PTHR33397:SF3">
    <property type="entry name" value="MRNA NUCLEASE HEPT"/>
    <property type="match status" value="1"/>
</dbReference>
<comment type="caution">
    <text evidence="5">The sequence shown here is derived from an EMBL/GenBank/DDBJ whole genome shotgun (WGS) entry which is preliminary data.</text>
</comment>
<dbReference type="GO" id="GO:0004540">
    <property type="term" value="F:RNA nuclease activity"/>
    <property type="evidence" value="ECO:0007669"/>
    <property type="project" value="InterPro"/>
</dbReference>
<evidence type="ECO:0000313" key="6">
    <source>
        <dbReference type="Proteomes" id="UP000430345"/>
    </source>
</evidence>
<evidence type="ECO:0000256" key="2">
    <source>
        <dbReference type="ARBA" id="ARBA00022722"/>
    </source>
</evidence>
<dbReference type="InterPro" id="IPR037038">
    <property type="entry name" value="HepT-like_sf"/>
</dbReference>
<evidence type="ECO:0000256" key="3">
    <source>
        <dbReference type="ARBA" id="ARBA00022801"/>
    </source>
</evidence>
<dbReference type="EMBL" id="WHJC01000199">
    <property type="protein sequence ID" value="MPQ44354.1"/>
    <property type="molecule type" value="Genomic_DNA"/>
</dbReference>
<keyword evidence="3" id="KW-0378">Hydrolase</keyword>
<sequence>MNLDKERITREVLFLNNNIKKLNKLNDLSKIEFLTDFRNIDSTKYLLKSSVESMINLCNYIIIGNQWGLPENSLNTFEIIIKNSRENKIYISNYEKLILLKDKISYGYYNINDDEIYEELNNHSSIIEKFIFFINDFI</sequence>
<comment type="similarity">
    <text evidence="4">Belongs to the HepT RNase toxin family.</text>
</comment>
<name>A0A6I1MMV0_9CLOT</name>
<dbReference type="InterPro" id="IPR052379">
    <property type="entry name" value="Type_VII_TA_RNase"/>
</dbReference>
<dbReference type="PANTHER" id="PTHR33397">
    <property type="entry name" value="UPF0331 PROTEIN YUTE"/>
    <property type="match status" value="1"/>
</dbReference>
<evidence type="ECO:0000313" key="5">
    <source>
        <dbReference type="EMBL" id="MPQ44354.1"/>
    </source>
</evidence>
<gene>
    <name evidence="5" type="ORF">GBZ86_11345</name>
</gene>
<organism evidence="5 6">
    <name type="scientific">Clostridium tarantellae</name>
    <dbReference type="NCBI Taxonomy" id="39493"/>
    <lineage>
        <taxon>Bacteria</taxon>
        <taxon>Bacillati</taxon>
        <taxon>Bacillota</taxon>
        <taxon>Clostridia</taxon>
        <taxon>Eubacteriales</taxon>
        <taxon>Clostridiaceae</taxon>
        <taxon>Clostridium</taxon>
    </lineage>
</organism>
<keyword evidence="2" id="KW-0540">Nuclease</keyword>
<evidence type="ECO:0000256" key="4">
    <source>
        <dbReference type="ARBA" id="ARBA00024207"/>
    </source>
</evidence>
<dbReference type="InterPro" id="IPR008201">
    <property type="entry name" value="HepT-like"/>
</dbReference>
<accession>A0A6I1MMV0</accession>
<dbReference type="RefSeq" id="WP_152890752.1">
    <property type="nucleotide sequence ID" value="NZ_WHJC01000199.1"/>
</dbReference>
<dbReference type="Pfam" id="PF01934">
    <property type="entry name" value="HepT-like"/>
    <property type="match status" value="1"/>
</dbReference>
<proteinExistence type="inferred from homology"/>
<keyword evidence="6" id="KW-1185">Reference proteome</keyword>
<evidence type="ECO:0000256" key="1">
    <source>
        <dbReference type="ARBA" id="ARBA00022649"/>
    </source>
</evidence>
<protein>
    <submittedName>
        <fullName evidence="5">DUF86 domain-containing protein</fullName>
    </submittedName>
</protein>